<reference evidence="2" key="1">
    <citation type="submission" date="2022-02" db="EMBL/GenBank/DDBJ databases">
        <title>Towards deciphering the DNA virus diversity associated with rodent species in the families Cricetidae and Heteromyidae.</title>
        <authorList>
            <person name="Lund M."/>
            <person name="Larsen B.B."/>
            <person name="Gryseels S."/>
            <person name="Kraberger S."/>
            <person name="Rowsey D.M."/>
            <person name="Steger L."/>
            <person name="Yule K.M."/>
            <person name="Upham N.S."/>
            <person name="Worobey M."/>
            <person name="Van Doorslaer K."/>
            <person name="Varsani A."/>
        </authorList>
    </citation>
    <scope>NUCLEOTIDE SEQUENCE</scope>
    <source>
        <strain evidence="2">UA06Rod_4</strain>
    </source>
</reference>
<proteinExistence type="predicted"/>
<evidence type="ECO:0000313" key="2">
    <source>
        <dbReference type="EMBL" id="UPW41417.1"/>
    </source>
</evidence>
<organism evidence="2">
    <name type="scientific">Dipodfec virus UA06Rod_4</name>
    <dbReference type="NCBI Taxonomy" id="2929324"/>
    <lineage>
        <taxon>Viruses</taxon>
        <taxon>Monodnaviria</taxon>
        <taxon>Sangervirae</taxon>
        <taxon>Phixviricota</taxon>
        <taxon>Malgrandaviricetes</taxon>
        <taxon>Petitvirales</taxon>
        <taxon>Microviridae</taxon>
    </lineage>
</organism>
<name>A0A976N1P0_9VIRU</name>
<evidence type="ECO:0000256" key="1">
    <source>
        <dbReference type="SAM" id="MobiDB-lite"/>
    </source>
</evidence>
<sequence>MLNRYKARYFDSHHESYGHNETHITDLSAQIALSNSMYDGNKAKTHSLIHSNLGADDDFVRVISDVEICFSNSPDITSLYPPAYRSNLLNSLRSQNFATPVQSLPDESLEAGMQPVGMELDERVAYIKRGLKNIQSAVDNYPRSRAVASPSAATSSSAPESPSDNQ</sequence>
<accession>A0A976N1P0</accession>
<feature type="region of interest" description="Disordered" evidence="1">
    <location>
        <begin position="142"/>
        <end position="166"/>
    </location>
</feature>
<protein>
    <submittedName>
        <fullName evidence="2">Uncharacterized protein</fullName>
    </submittedName>
</protein>
<feature type="compositionally biased region" description="Low complexity" evidence="1">
    <location>
        <begin position="143"/>
        <end position="166"/>
    </location>
</feature>
<dbReference type="EMBL" id="OM869593">
    <property type="protein sequence ID" value="UPW41417.1"/>
    <property type="molecule type" value="Genomic_DNA"/>
</dbReference>